<dbReference type="STRING" id="983920.Y88_1212"/>
<keyword evidence="8 12" id="KW-0066">ATP synthesis</keyword>
<dbReference type="InterPro" id="IPR002146">
    <property type="entry name" value="ATP_synth_b/b'su_bac/chlpt"/>
</dbReference>
<evidence type="ECO:0000256" key="2">
    <source>
        <dbReference type="ARBA" id="ARBA00022547"/>
    </source>
</evidence>
<evidence type="ECO:0000256" key="9">
    <source>
        <dbReference type="ARBA" id="ARBA00025198"/>
    </source>
</evidence>
<evidence type="ECO:0000256" key="11">
    <source>
        <dbReference type="ARBA" id="ARBA00037847"/>
    </source>
</evidence>
<feature type="transmembrane region" description="Helical" evidence="12">
    <location>
        <begin position="12"/>
        <end position="35"/>
    </location>
</feature>
<evidence type="ECO:0000256" key="14">
    <source>
        <dbReference type="SAM" id="Coils"/>
    </source>
</evidence>
<evidence type="ECO:0000256" key="7">
    <source>
        <dbReference type="ARBA" id="ARBA00023136"/>
    </source>
</evidence>
<accession>F1Z875</accession>
<dbReference type="GO" id="GO:0045259">
    <property type="term" value="C:proton-transporting ATP synthase complex"/>
    <property type="evidence" value="ECO:0007669"/>
    <property type="project" value="UniProtKB-KW"/>
</dbReference>
<keyword evidence="1 12" id="KW-0813">Transport</keyword>
<keyword evidence="2 12" id="KW-0138">CF(0)</keyword>
<keyword evidence="5 12" id="KW-1133">Transmembrane helix</keyword>
<dbReference type="InParanoid" id="F1Z875"/>
<evidence type="ECO:0000256" key="12">
    <source>
        <dbReference type="HAMAP-Rule" id="MF_01398"/>
    </source>
</evidence>
<evidence type="ECO:0000256" key="5">
    <source>
        <dbReference type="ARBA" id="ARBA00022989"/>
    </source>
</evidence>
<name>F1Z875_9SPHN</name>
<evidence type="ECO:0000256" key="8">
    <source>
        <dbReference type="ARBA" id="ARBA00023310"/>
    </source>
</evidence>
<keyword evidence="16" id="KW-1185">Reference proteome</keyword>
<dbReference type="eggNOG" id="COG0711">
    <property type="taxonomic scope" value="Bacteria"/>
</dbReference>
<dbReference type="Proteomes" id="UP000004728">
    <property type="component" value="Unassembled WGS sequence"/>
</dbReference>
<dbReference type="HAMAP" id="MF_01398">
    <property type="entry name" value="ATP_synth_b_bprime"/>
    <property type="match status" value="1"/>
</dbReference>
<evidence type="ECO:0000256" key="10">
    <source>
        <dbReference type="ARBA" id="ARBA00025614"/>
    </source>
</evidence>
<evidence type="ECO:0000256" key="4">
    <source>
        <dbReference type="ARBA" id="ARBA00022781"/>
    </source>
</evidence>
<keyword evidence="14" id="KW-0175">Coiled coil</keyword>
<comment type="similarity">
    <text evidence="12 13">Belongs to the ATPase B chain family.</text>
</comment>
<keyword evidence="7 12" id="KW-0472">Membrane</keyword>
<keyword evidence="6 12" id="KW-0406">Ion transport</keyword>
<dbReference type="GO" id="GO:0046933">
    <property type="term" value="F:proton-transporting ATP synthase activity, rotational mechanism"/>
    <property type="evidence" value="ECO:0007669"/>
    <property type="project" value="UniProtKB-UniRule"/>
</dbReference>
<evidence type="ECO:0000256" key="6">
    <source>
        <dbReference type="ARBA" id="ARBA00023065"/>
    </source>
</evidence>
<dbReference type="GO" id="GO:0012505">
    <property type="term" value="C:endomembrane system"/>
    <property type="evidence" value="ECO:0007669"/>
    <property type="project" value="UniProtKB-SubCell"/>
</dbReference>
<dbReference type="GO" id="GO:0005886">
    <property type="term" value="C:plasma membrane"/>
    <property type="evidence" value="ECO:0007669"/>
    <property type="project" value="UniProtKB-SubCell"/>
</dbReference>
<dbReference type="AlphaFoldDB" id="F1Z875"/>
<dbReference type="HOGENOM" id="CLU_079215_6_0_5"/>
<dbReference type="RefSeq" id="WP_008065472.1">
    <property type="nucleotide sequence ID" value="NZ_AQWK01000001.1"/>
</dbReference>
<evidence type="ECO:0000256" key="3">
    <source>
        <dbReference type="ARBA" id="ARBA00022692"/>
    </source>
</evidence>
<keyword evidence="3 12" id="KW-0812">Transmembrane</keyword>
<comment type="subunit">
    <text evidence="12">F-type ATPases have 2 components, F(1) - the catalytic core - and F(0) - the membrane proton channel. F(1) has five subunits: alpha(3), beta(3), gamma(1), delta(1), epsilon(1). F(0) has three main subunits: a(1), b(2) and c(10-14). The alpha and beta chains form an alternating ring which encloses part of the gamma chain. F(1) is attached to F(0) by a central stalk formed by the gamma and epsilon chains, while a peripheral stalk is formed by the delta and b chains.</text>
</comment>
<comment type="function">
    <text evidence="9 12">F(1)F(0) ATP synthase produces ATP from ADP in the presence of a proton or sodium gradient. F-type ATPases consist of two structural domains, F(1) containing the extramembraneous catalytic core and F(0) containing the membrane proton channel, linked together by a central stalk and a peripheral stalk. During catalysis, ATP synthesis in the catalytic domain of F(1) is coupled via a rotary mechanism of the central stalk subunits to proton translocation.</text>
</comment>
<keyword evidence="4 12" id="KW-0375">Hydrogen ion transport</keyword>
<keyword evidence="12" id="KW-1003">Cell membrane</keyword>
<sequence length="171" mass="18172">MAELPEAAEPLLFGAVPPMAIVSASMLVLIAIMIWKKVPSLITGGLDKQIVAIREQLDEAKALRAEAEKMRADYAARISNAEKDAEAMLAHARREAELIISRATSETAEVIARREKMAGEKIAAAEHAAVEDLRKRAVSAAAAAAGQLIAARHGLDADRAMINGTIANLVN</sequence>
<comment type="function">
    <text evidence="10">Component of the F(0) channel, it forms part of the peripheral stalk, linking F(1) to F(0). The b'-subunit is a diverged and duplicated form of b found in plants and photosynthetic bacteria.</text>
</comment>
<dbReference type="CDD" id="cd06503">
    <property type="entry name" value="ATP-synt_Fo_b"/>
    <property type="match status" value="1"/>
</dbReference>
<comment type="subcellular location">
    <subcellularLocation>
        <location evidence="12">Cell membrane</location>
        <topology evidence="12">Single-pass membrane protein</topology>
    </subcellularLocation>
    <subcellularLocation>
        <location evidence="11">Endomembrane system</location>
        <topology evidence="11">Single-pass membrane protein</topology>
    </subcellularLocation>
</comment>
<dbReference type="EMBL" id="AEWJ01000037">
    <property type="protein sequence ID" value="EGD59150.1"/>
    <property type="molecule type" value="Genomic_DNA"/>
</dbReference>
<proteinExistence type="inferred from homology"/>
<organism evidence="15 16">
    <name type="scientific">Novosphingobium nitrogenifigens DSM 19370</name>
    <dbReference type="NCBI Taxonomy" id="983920"/>
    <lineage>
        <taxon>Bacteria</taxon>
        <taxon>Pseudomonadati</taxon>
        <taxon>Pseudomonadota</taxon>
        <taxon>Alphaproteobacteria</taxon>
        <taxon>Sphingomonadales</taxon>
        <taxon>Sphingomonadaceae</taxon>
        <taxon>Novosphingobium</taxon>
    </lineage>
</organism>
<feature type="coiled-coil region" evidence="14">
    <location>
        <begin position="46"/>
        <end position="84"/>
    </location>
</feature>
<evidence type="ECO:0000256" key="13">
    <source>
        <dbReference type="RuleBase" id="RU003848"/>
    </source>
</evidence>
<comment type="caution">
    <text evidence="15">The sequence shown here is derived from an EMBL/GenBank/DDBJ whole genome shotgun (WGS) entry which is preliminary data.</text>
</comment>
<dbReference type="Pfam" id="PF00430">
    <property type="entry name" value="ATP-synt_B"/>
    <property type="match status" value="1"/>
</dbReference>
<evidence type="ECO:0000313" key="15">
    <source>
        <dbReference type="EMBL" id="EGD59150.1"/>
    </source>
</evidence>
<gene>
    <name evidence="12" type="primary">atpF</name>
    <name evidence="15" type="ORF">Y88_1212</name>
</gene>
<protein>
    <recommendedName>
        <fullName evidence="12">ATP synthase subunit b</fullName>
    </recommendedName>
    <alternativeName>
        <fullName evidence="12">ATP synthase F(0) sector subunit b</fullName>
    </alternativeName>
    <alternativeName>
        <fullName evidence="12">ATPase subunit I</fullName>
    </alternativeName>
    <alternativeName>
        <fullName evidence="12">F-type ATPase subunit b</fullName>
        <shortName evidence="12">F-ATPase subunit b</shortName>
    </alternativeName>
</protein>
<reference evidence="15 16" key="1">
    <citation type="journal article" date="2012" name="J. Bacteriol.">
        <title>Draft Genome Sequence of Novosphingobium nitrogenifigens Y88T.</title>
        <authorList>
            <person name="Strabala T.J."/>
            <person name="Macdonald L."/>
            <person name="Liu V."/>
            <person name="Smit A.M."/>
        </authorList>
    </citation>
    <scope>NUCLEOTIDE SEQUENCE [LARGE SCALE GENOMIC DNA]</scope>
    <source>
        <strain evidence="15 16">DSM 19370</strain>
    </source>
</reference>
<evidence type="ECO:0000313" key="16">
    <source>
        <dbReference type="Proteomes" id="UP000004728"/>
    </source>
</evidence>
<dbReference type="OrthoDB" id="7391503at2"/>
<evidence type="ECO:0000256" key="1">
    <source>
        <dbReference type="ARBA" id="ARBA00022448"/>
    </source>
</evidence>